<keyword evidence="1" id="KW-0853">WD repeat</keyword>
<evidence type="ECO:0000313" key="4">
    <source>
        <dbReference type="Proteomes" id="UP001592530"/>
    </source>
</evidence>
<dbReference type="InterPro" id="IPR001680">
    <property type="entry name" value="WD40_rpt"/>
</dbReference>
<feature type="repeat" description="WD" evidence="1">
    <location>
        <begin position="202"/>
        <end position="233"/>
    </location>
</feature>
<dbReference type="Proteomes" id="UP001592530">
    <property type="component" value="Unassembled WGS sequence"/>
</dbReference>
<dbReference type="PANTHER" id="PTHR19879:SF9">
    <property type="entry name" value="TRANSCRIPTION INITIATION FACTOR TFIID SUBUNIT 5"/>
    <property type="match status" value="1"/>
</dbReference>
<dbReference type="InterPro" id="IPR011047">
    <property type="entry name" value="Quinoprotein_ADH-like_sf"/>
</dbReference>
<dbReference type="SUPFAM" id="SSF50998">
    <property type="entry name" value="Quinoprotein alcohol dehydrogenase-like"/>
    <property type="match status" value="1"/>
</dbReference>
<dbReference type="RefSeq" id="WP_380553503.1">
    <property type="nucleotide sequence ID" value="NZ_JBHEZY010000005.1"/>
</dbReference>
<dbReference type="PROSITE" id="PS50082">
    <property type="entry name" value="WD_REPEATS_2"/>
    <property type="match status" value="2"/>
</dbReference>
<name>A0ABV6X1H9_9ACTN</name>
<reference evidence="3 4" key="1">
    <citation type="submission" date="2024-09" db="EMBL/GenBank/DDBJ databases">
        <authorList>
            <person name="Lee S.D."/>
        </authorList>
    </citation>
    <scope>NUCLEOTIDE SEQUENCE [LARGE SCALE GENOMIC DNA]</scope>
    <source>
        <strain evidence="3 4">N1-3</strain>
    </source>
</reference>
<evidence type="ECO:0000313" key="3">
    <source>
        <dbReference type="EMBL" id="MFC1432091.1"/>
    </source>
</evidence>
<evidence type="ECO:0000256" key="1">
    <source>
        <dbReference type="PROSITE-ProRule" id="PRU00221"/>
    </source>
</evidence>
<protein>
    <submittedName>
        <fullName evidence="3">WD40 repeat domain-containing protein</fullName>
    </submittedName>
</protein>
<gene>
    <name evidence="3" type="ORF">ACEZDB_15700</name>
</gene>
<dbReference type="Gene3D" id="2.130.10.10">
    <property type="entry name" value="YVTN repeat-like/Quinoprotein amine dehydrogenase"/>
    <property type="match status" value="2"/>
</dbReference>
<sequence>MALKARRRRWIAVACIAVAALVSGTVVGVRLLSSSGAKAPLGSSGGAKVHLGVIVGLQVDDPVDALRFSPNGKLLAARLETGTVQLRNAATGVLLKSVGAPDAVGAGTYPTLAFSPDSGTIAIGAEPKNGASEVELISAATGKVTASVAVGAGEIHGLAYSPDGKTLAVAAGSELVFWNSATRATVSVATKQFDFTGDSIYVNYSADGKSLVDANNEGNVRLWDVVKNGFTKSTTLKTASVSGASVSRDGNTVVLSGNISGYKSNGAGYSNPEVWLWHPAGGTTTPVPITAPRNGAEDNVEEQALSPDGKLLATGDDFGAIALWSTDSGRLVANDQAPAAVLSISAMAYAPDGRSLATAQSSGRTATIQLWNLYSSSGHASGHGPASAPPNSSGPAEPPLRAGVYNVARKITTEGSWIVTLDSVQVAADGQTTFVFSATNTSTVAGQVSCAGSQAPLGASINLASGKVLNSTSAYCPDNPDQDAISVPSQSALRAYAVFANSQGLGQPFTLTWSGPSGLSGAASNVTLGSPAALSPSPSSPASAAGVTCGSVGTGPLGDPLRLVINSGQVTCAQAQRVLKDYRATKDRQGSGGFATVDGWDCGHNSIAGYGETHEFESCQHGSDQLSTVGTP</sequence>
<feature type="region of interest" description="Disordered" evidence="2">
    <location>
        <begin position="379"/>
        <end position="400"/>
    </location>
</feature>
<organism evidence="3 4">
    <name type="scientific">Streptacidiphilus alkalitolerans</name>
    <dbReference type="NCBI Taxonomy" id="3342712"/>
    <lineage>
        <taxon>Bacteria</taxon>
        <taxon>Bacillati</taxon>
        <taxon>Actinomycetota</taxon>
        <taxon>Actinomycetes</taxon>
        <taxon>Kitasatosporales</taxon>
        <taxon>Streptomycetaceae</taxon>
        <taxon>Streptacidiphilus</taxon>
    </lineage>
</organism>
<feature type="repeat" description="WD" evidence="1">
    <location>
        <begin position="293"/>
        <end position="334"/>
    </location>
</feature>
<dbReference type="InterPro" id="IPR015943">
    <property type="entry name" value="WD40/YVTN_repeat-like_dom_sf"/>
</dbReference>
<feature type="compositionally biased region" description="Low complexity" evidence="2">
    <location>
        <begin position="379"/>
        <end position="395"/>
    </location>
</feature>
<evidence type="ECO:0000256" key="2">
    <source>
        <dbReference type="SAM" id="MobiDB-lite"/>
    </source>
</evidence>
<comment type="caution">
    <text evidence="3">The sequence shown here is derived from an EMBL/GenBank/DDBJ whole genome shotgun (WGS) entry which is preliminary data.</text>
</comment>
<dbReference type="SMART" id="SM00320">
    <property type="entry name" value="WD40"/>
    <property type="match status" value="6"/>
</dbReference>
<proteinExistence type="predicted"/>
<accession>A0ABV6X1H9</accession>
<dbReference type="EMBL" id="JBHEZY010000005">
    <property type="protein sequence ID" value="MFC1432091.1"/>
    <property type="molecule type" value="Genomic_DNA"/>
</dbReference>
<dbReference type="PANTHER" id="PTHR19879">
    <property type="entry name" value="TRANSCRIPTION INITIATION FACTOR TFIID"/>
    <property type="match status" value="1"/>
</dbReference>